<accession>A0A2W2FM60</accession>
<protein>
    <submittedName>
        <fullName evidence="2">Serine hydrolase</fullName>
    </submittedName>
</protein>
<feature type="domain" description="Beta-lactamase-related" evidence="1">
    <location>
        <begin position="10"/>
        <end position="338"/>
    </location>
</feature>
<dbReference type="EMBL" id="POUA01000249">
    <property type="protein sequence ID" value="PZG36811.1"/>
    <property type="molecule type" value="Genomic_DNA"/>
</dbReference>
<evidence type="ECO:0000313" key="2">
    <source>
        <dbReference type="EMBL" id="PZG36811.1"/>
    </source>
</evidence>
<evidence type="ECO:0000313" key="3">
    <source>
        <dbReference type="Proteomes" id="UP000248544"/>
    </source>
</evidence>
<sequence length="453" mass="49039">MTEPSAEHWRARLTELAARHKVPGASLGIFFRGELTEAATGLANVDAGIEATTETLWQIGSITKVWTATVAMALVDAGELALDEPIASVFPKLRLAGDDLTKSVTLRHLLSHTSGIDGDVFDDTGRGDDCLEKYVALLDGVAAIHPLGATMSYCNSGFPLLGLIQERLTGMRWDELMRERLFRPLGLTHTVTLPEEALRFRAAAGHFGDPPVVAPQWVLPRSMGPAGLICSTPKDVLTFVRMHLDGGVAADGSRVLSQESAELMRTEQVRLPDPYLLGDAWGLGWILNGWDGRRLFGHGGNTIGQSAFLQVLPDAELAVCLLTNGGDPDALYRDLYREIFAELAGVAMPAPIAPAEQEVPFDPAELTGVYERASVRFTVVFEDGKLVMRTLATGPQAELSEHPETESVLYPAEPGVFATHVEGRKEWVPVVFYSLNDGSRYLHHGGRATPKAG</sequence>
<proteinExistence type="predicted"/>
<dbReference type="AlphaFoldDB" id="A0A2W2FM60"/>
<dbReference type="Gene3D" id="3.40.710.10">
    <property type="entry name" value="DD-peptidase/beta-lactamase superfamily"/>
    <property type="match status" value="1"/>
</dbReference>
<dbReference type="PANTHER" id="PTHR46825">
    <property type="entry name" value="D-ALANYL-D-ALANINE-CARBOXYPEPTIDASE/ENDOPEPTIDASE AMPH"/>
    <property type="match status" value="1"/>
</dbReference>
<gene>
    <name evidence="2" type="ORF">C1I98_26335</name>
</gene>
<dbReference type="InterPro" id="IPR012338">
    <property type="entry name" value="Beta-lactam/transpept-like"/>
</dbReference>
<dbReference type="Pfam" id="PF00144">
    <property type="entry name" value="Beta-lactamase"/>
    <property type="match status" value="1"/>
</dbReference>
<dbReference type="Proteomes" id="UP000248544">
    <property type="component" value="Unassembled WGS sequence"/>
</dbReference>
<dbReference type="SUPFAM" id="SSF56601">
    <property type="entry name" value="beta-lactamase/transpeptidase-like"/>
    <property type="match status" value="1"/>
</dbReference>
<dbReference type="InterPro" id="IPR050491">
    <property type="entry name" value="AmpC-like"/>
</dbReference>
<dbReference type="InterPro" id="IPR001466">
    <property type="entry name" value="Beta-lactam-related"/>
</dbReference>
<reference evidence="2 3" key="1">
    <citation type="submission" date="2018-01" db="EMBL/GenBank/DDBJ databases">
        <title>Draft genome sequence of Sphaerisporangium sp. 7K107.</title>
        <authorList>
            <person name="Sahin N."/>
            <person name="Saygin H."/>
            <person name="Ay H."/>
        </authorList>
    </citation>
    <scope>NUCLEOTIDE SEQUENCE [LARGE SCALE GENOMIC DNA]</scope>
    <source>
        <strain evidence="2 3">7K107</strain>
    </source>
</reference>
<dbReference type="PANTHER" id="PTHR46825:SF9">
    <property type="entry name" value="BETA-LACTAMASE-RELATED DOMAIN-CONTAINING PROTEIN"/>
    <property type="match status" value="1"/>
</dbReference>
<name>A0A2W2FM60_9ACTN</name>
<keyword evidence="3" id="KW-1185">Reference proteome</keyword>
<comment type="caution">
    <text evidence="2">The sequence shown here is derived from an EMBL/GenBank/DDBJ whole genome shotgun (WGS) entry which is preliminary data.</text>
</comment>
<keyword evidence="2" id="KW-0378">Hydrolase</keyword>
<dbReference type="GO" id="GO:0016787">
    <property type="term" value="F:hydrolase activity"/>
    <property type="evidence" value="ECO:0007669"/>
    <property type="project" value="UniProtKB-KW"/>
</dbReference>
<dbReference type="RefSeq" id="WP_111170121.1">
    <property type="nucleotide sequence ID" value="NZ_POUA01000249.1"/>
</dbReference>
<organism evidence="2 3">
    <name type="scientific">Spongiactinospora gelatinilytica</name>
    <dbReference type="NCBI Taxonomy" id="2666298"/>
    <lineage>
        <taxon>Bacteria</taxon>
        <taxon>Bacillati</taxon>
        <taxon>Actinomycetota</taxon>
        <taxon>Actinomycetes</taxon>
        <taxon>Streptosporangiales</taxon>
        <taxon>Streptosporangiaceae</taxon>
        <taxon>Spongiactinospora</taxon>
    </lineage>
</organism>
<evidence type="ECO:0000259" key="1">
    <source>
        <dbReference type="Pfam" id="PF00144"/>
    </source>
</evidence>